<dbReference type="PANTHER" id="PTHR30096">
    <property type="entry name" value="4,5-DOPA DIOXYGENASE EXTRADIOL-LIKE PROTEIN"/>
    <property type="match status" value="1"/>
</dbReference>
<dbReference type="GO" id="GO:0008198">
    <property type="term" value="F:ferrous iron binding"/>
    <property type="evidence" value="ECO:0007669"/>
    <property type="project" value="InterPro"/>
</dbReference>
<dbReference type="Pfam" id="PF02900">
    <property type="entry name" value="LigB"/>
    <property type="match status" value="1"/>
</dbReference>
<comment type="cofactor">
    <cofactor evidence="1">
        <name>Zn(2+)</name>
        <dbReference type="ChEBI" id="CHEBI:29105"/>
    </cofactor>
</comment>
<proteinExistence type="inferred from homology"/>
<dbReference type="Gene3D" id="3.40.830.10">
    <property type="entry name" value="LigB-like"/>
    <property type="match status" value="1"/>
</dbReference>
<protein>
    <submittedName>
        <fullName evidence="7">Dioxygenase</fullName>
    </submittedName>
</protein>
<evidence type="ECO:0000256" key="2">
    <source>
        <dbReference type="ARBA" id="ARBA00007581"/>
    </source>
</evidence>
<sequence>MPVVFLAHGSPFLLDDATWVRELAGWSAALPRPRAILMVSAHWENQPVTLGATETVPLVYDFYGFPARYYEVTYPAPGAPELAARTRDLLVGSGTTRSVLDAPTRGLDHGAYVPLVAMYPRADVPVLQMSLPTLDAPELFALGRALESLRDEGVLIVGSGFVTHNLRTLDLRPDAPTPAWAADFDAWVTQALETTDVDALVRYRELAPGVRQSLPTHEHFVPLVVASGAAGSDRAVVDFPITGWMAGSFTRRSVQFG</sequence>
<evidence type="ECO:0000256" key="5">
    <source>
        <dbReference type="ARBA" id="ARBA00023002"/>
    </source>
</evidence>
<evidence type="ECO:0000259" key="6">
    <source>
        <dbReference type="Pfam" id="PF02900"/>
    </source>
</evidence>
<accession>A0A956LY30</accession>
<evidence type="ECO:0000313" key="7">
    <source>
        <dbReference type="EMBL" id="MCA9727860.1"/>
    </source>
</evidence>
<evidence type="ECO:0000256" key="4">
    <source>
        <dbReference type="ARBA" id="ARBA00022833"/>
    </source>
</evidence>
<dbReference type="Proteomes" id="UP000697710">
    <property type="component" value="Unassembled WGS sequence"/>
</dbReference>
<dbReference type="AlphaFoldDB" id="A0A956LY30"/>
<keyword evidence="4" id="KW-0862">Zinc</keyword>
<dbReference type="EMBL" id="JAGQHR010000250">
    <property type="protein sequence ID" value="MCA9727860.1"/>
    <property type="molecule type" value="Genomic_DNA"/>
</dbReference>
<comment type="similarity">
    <text evidence="2">Belongs to the DODA-type extradiol aromatic ring-opening dioxygenase family.</text>
</comment>
<feature type="domain" description="Extradiol ring-cleavage dioxygenase class III enzyme subunit B" evidence="6">
    <location>
        <begin position="21"/>
        <end position="234"/>
    </location>
</feature>
<reference evidence="7" key="2">
    <citation type="journal article" date="2021" name="Microbiome">
        <title>Successional dynamics and alternative stable states in a saline activated sludge microbial community over 9 years.</title>
        <authorList>
            <person name="Wang Y."/>
            <person name="Ye J."/>
            <person name="Ju F."/>
            <person name="Liu L."/>
            <person name="Boyd J.A."/>
            <person name="Deng Y."/>
            <person name="Parks D.H."/>
            <person name="Jiang X."/>
            <person name="Yin X."/>
            <person name="Woodcroft B.J."/>
            <person name="Tyson G.W."/>
            <person name="Hugenholtz P."/>
            <person name="Polz M.F."/>
            <person name="Zhang T."/>
        </authorList>
    </citation>
    <scope>NUCLEOTIDE SEQUENCE</scope>
    <source>
        <strain evidence="7">HKST-UBA01</strain>
    </source>
</reference>
<dbReference type="PANTHER" id="PTHR30096:SF0">
    <property type="entry name" value="4,5-DOPA DIOXYGENASE EXTRADIOL-LIKE PROTEIN"/>
    <property type="match status" value="1"/>
</dbReference>
<name>A0A956LY30_UNCEI</name>
<dbReference type="GO" id="GO:0008270">
    <property type="term" value="F:zinc ion binding"/>
    <property type="evidence" value="ECO:0007669"/>
    <property type="project" value="InterPro"/>
</dbReference>
<keyword evidence="5" id="KW-0560">Oxidoreductase</keyword>
<dbReference type="GO" id="GO:0016702">
    <property type="term" value="F:oxidoreductase activity, acting on single donors with incorporation of molecular oxygen, incorporation of two atoms of oxygen"/>
    <property type="evidence" value="ECO:0007669"/>
    <property type="project" value="UniProtKB-ARBA"/>
</dbReference>
<comment type="caution">
    <text evidence="7">The sequence shown here is derived from an EMBL/GenBank/DDBJ whole genome shotgun (WGS) entry which is preliminary data.</text>
</comment>
<organism evidence="7 8">
    <name type="scientific">Eiseniibacteriota bacterium</name>
    <dbReference type="NCBI Taxonomy" id="2212470"/>
    <lineage>
        <taxon>Bacteria</taxon>
        <taxon>Candidatus Eiseniibacteriota</taxon>
    </lineage>
</organism>
<dbReference type="InterPro" id="IPR004183">
    <property type="entry name" value="Xdiol_dOase_suB"/>
</dbReference>
<evidence type="ECO:0000313" key="8">
    <source>
        <dbReference type="Proteomes" id="UP000697710"/>
    </source>
</evidence>
<dbReference type="SUPFAM" id="SSF53213">
    <property type="entry name" value="LigB-like"/>
    <property type="match status" value="1"/>
</dbReference>
<dbReference type="CDD" id="cd07363">
    <property type="entry name" value="45_DOPA_Dioxygenase"/>
    <property type="match status" value="1"/>
</dbReference>
<keyword evidence="3" id="KW-0479">Metal-binding</keyword>
<reference evidence="7" key="1">
    <citation type="submission" date="2020-04" db="EMBL/GenBank/DDBJ databases">
        <authorList>
            <person name="Zhang T."/>
        </authorList>
    </citation>
    <scope>NUCLEOTIDE SEQUENCE</scope>
    <source>
        <strain evidence="7">HKST-UBA01</strain>
    </source>
</reference>
<dbReference type="InterPro" id="IPR014436">
    <property type="entry name" value="Extradiol_dOase_DODA"/>
</dbReference>
<keyword evidence="7" id="KW-0223">Dioxygenase</keyword>
<dbReference type="PIRSF" id="PIRSF006157">
    <property type="entry name" value="Doxgns_DODA"/>
    <property type="match status" value="1"/>
</dbReference>
<evidence type="ECO:0000256" key="1">
    <source>
        <dbReference type="ARBA" id="ARBA00001947"/>
    </source>
</evidence>
<evidence type="ECO:0000256" key="3">
    <source>
        <dbReference type="ARBA" id="ARBA00022723"/>
    </source>
</evidence>
<gene>
    <name evidence="7" type="ORF">KC729_09275</name>
</gene>